<dbReference type="Proteomes" id="UP000600101">
    <property type="component" value="Unassembled WGS sequence"/>
</dbReference>
<dbReference type="PANTHER" id="PTHR30007:SF1">
    <property type="entry name" value="BLR1914 PROTEIN"/>
    <property type="match status" value="1"/>
</dbReference>
<evidence type="ECO:0000313" key="4">
    <source>
        <dbReference type="EMBL" id="MBC4019440.1"/>
    </source>
</evidence>
<reference evidence="4" key="1">
    <citation type="submission" date="2020-08" db="EMBL/GenBank/DDBJ databases">
        <authorList>
            <person name="Hu Y."/>
            <person name="Nguyen S.V."/>
            <person name="Li F."/>
            <person name="Fanning S."/>
        </authorList>
    </citation>
    <scope>NUCLEOTIDE SEQUENCE</scope>
    <source>
        <strain evidence="4">SYSU D8009</strain>
    </source>
</reference>
<evidence type="ECO:0000313" key="5">
    <source>
        <dbReference type="Proteomes" id="UP000600101"/>
    </source>
</evidence>
<dbReference type="NCBIfam" id="NF033580">
    <property type="entry name" value="transpos_IS5_3"/>
    <property type="match status" value="1"/>
</dbReference>
<dbReference type="AlphaFoldDB" id="A0A9X0R5P1"/>
<keyword evidence="5" id="KW-1185">Reference proteome</keyword>
<dbReference type="GO" id="GO:0003677">
    <property type="term" value="F:DNA binding"/>
    <property type="evidence" value="ECO:0007669"/>
    <property type="project" value="InterPro"/>
</dbReference>
<dbReference type="GO" id="GO:0004803">
    <property type="term" value="F:transposase activity"/>
    <property type="evidence" value="ECO:0007669"/>
    <property type="project" value="InterPro"/>
</dbReference>
<gene>
    <name evidence="4" type="ORF">H7965_30160</name>
</gene>
<dbReference type="Pfam" id="PF01609">
    <property type="entry name" value="DDE_Tnp_1"/>
    <property type="match status" value="1"/>
</dbReference>
<feature type="non-terminal residue" evidence="4">
    <location>
        <position position="1"/>
    </location>
</feature>
<feature type="domain" description="Insertion element IS402-like" evidence="3">
    <location>
        <begin position="7"/>
        <end position="77"/>
    </location>
</feature>
<evidence type="ECO:0000259" key="2">
    <source>
        <dbReference type="Pfam" id="PF01609"/>
    </source>
</evidence>
<feature type="region of interest" description="Disordered" evidence="1">
    <location>
        <begin position="100"/>
        <end position="121"/>
    </location>
</feature>
<dbReference type="Pfam" id="PF13340">
    <property type="entry name" value="DUF4096"/>
    <property type="match status" value="1"/>
</dbReference>
<evidence type="ECO:0000259" key="3">
    <source>
        <dbReference type="Pfam" id="PF13340"/>
    </source>
</evidence>
<dbReference type="GO" id="GO:0006313">
    <property type="term" value="P:DNA transposition"/>
    <property type="evidence" value="ECO:0007669"/>
    <property type="project" value="InterPro"/>
</dbReference>
<dbReference type="InterPro" id="IPR002559">
    <property type="entry name" value="Transposase_11"/>
</dbReference>
<feature type="domain" description="Transposase IS4-like" evidence="2">
    <location>
        <begin position="92"/>
        <end position="245"/>
    </location>
</feature>
<dbReference type="InterPro" id="IPR025161">
    <property type="entry name" value="IS402-like_dom"/>
</dbReference>
<dbReference type="PANTHER" id="PTHR30007">
    <property type="entry name" value="PHP DOMAIN PROTEIN"/>
    <property type="match status" value="1"/>
</dbReference>
<accession>A0A9X0R5P1</accession>
<name>A0A9X0R5P1_9PROT</name>
<organism evidence="4 5">
    <name type="scientific">Siccirubricoccus deserti</name>
    <dbReference type="NCBI Taxonomy" id="2013562"/>
    <lineage>
        <taxon>Bacteria</taxon>
        <taxon>Pseudomonadati</taxon>
        <taxon>Pseudomonadota</taxon>
        <taxon>Alphaproteobacteria</taxon>
        <taxon>Acetobacterales</taxon>
        <taxon>Roseomonadaceae</taxon>
        <taxon>Siccirubricoccus</taxon>
    </lineage>
</organism>
<dbReference type="RefSeq" id="WP_186774118.1">
    <property type="nucleotide sequence ID" value="NZ_JACOMF010000252.1"/>
</dbReference>
<evidence type="ECO:0000256" key="1">
    <source>
        <dbReference type="SAM" id="MobiDB-lite"/>
    </source>
</evidence>
<comment type="caution">
    <text evidence="4">The sequence shown here is derived from an EMBL/GenBank/DDBJ whole genome shotgun (WGS) entry which is preliminary data.</text>
</comment>
<sequence>MSVLFWLSDEQWSAIAPHLPRNRPGVKPRRNREVISGIIHVQRVGCRWRDCPAEYGPHTTIYSRFNRWSKRGVWQALLARLTVFDAAGQQSIDSTTTKAHRCAAGGQGGPKPQAIGRSRGGRTTKIHAVADQRGRLIAFDLSPGQRGDVKVAPTLLERLPAADYLLADAAYDSNALRRWLAERNTIAVIKPNPTRKGQVAFDQDCYKLRNTIERAFSHLKDWRRVATRYDKLARNFQAGIAIAAII</sequence>
<protein>
    <submittedName>
        <fullName evidence="4">IS5 family transposase</fullName>
    </submittedName>
</protein>
<proteinExistence type="predicted"/>
<dbReference type="EMBL" id="JACOMF010000252">
    <property type="protein sequence ID" value="MBC4019440.1"/>
    <property type="molecule type" value="Genomic_DNA"/>
</dbReference>